<accession>X1MGW7</accession>
<sequence length="281" mass="31916">CRIRPSAGVGILHPVLYWGIIKWKTVKGWKHLRKIHKKLLGFEVADSDAISETAMSTINELDLLMVPSEAAKNAFVSSGAKIPVEVVQHGVSPNYNVHKQRLSVVPEDGVNILFFELHSRWRKGSNIVWKVMKRILNERSNVNFMVRARRGNMLFRLPRTKHIRWLSEPDLVRLYDSCDILLAPSRGGAFELNPLEALARGLIVVSSECPAIKEYAKEALYIKSKGQVEPLPSNPIHIGKGPDPDPEHAYELVNYAIDNLEMLKKKAEQAALEIRQKYTWR</sequence>
<protein>
    <recommendedName>
        <fullName evidence="2">Glycosyl transferase family 1 domain-containing protein</fullName>
    </recommendedName>
</protein>
<proteinExistence type="predicted"/>
<dbReference type="Pfam" id="PF13692">
    <property type="entry name" value="Glyco_trans_1_4"/>
    <property type="match status" value="1"/>
</dbReference>
<feature type="non-terminal residue" evidence="1">
    <location>
        <position position="281"/>
    </location>
</feature>
<comment type="caution">
    <text evidence="1">The sequence shown here is derived from an EMBL/GenBank/DDBJ whole genome shotgun (WGS) entry which is preliminary data.</text>
</comment>
<dbReference type="AlphaFoldDB" id="X1MGW7"/>
<dbReference type="SUPFAM" id="SSF53756">
    <property type="entry name" value="UDP-Glycosyltransferase/glycogen phosphorylase"/>
    <property type="match status" value="1"/>
</dbReference>
<feature type="non-terminal residue" evidence="1">
    <location>
        <position position="1"/>
    </location>
</feature>
<name>X1MGW7_9ZZZZ</name>
<evidence type="ECO:0000313" key="1">
    <source>
        <dbReference type="EMBL" id="GAI30488.1"/>
    </source>
</evidence>
<organism evidence="1">
    <name type="scientific">marine sediment metagenome</name>
    <dbReference type="NCBI Taxonomy" id="412755"/>
    <lineage>
        <taxon>unclassified sequences</taxon>
        <taxon>metagenomes</taxon>
        <taxon>ecological metagenomes</taxon>
    </lineage>
</organism>
<dbReference type="PANTHER" id="PTHR46656">
    <property type="entry name" value="PUTATIVE-RELATED"/>
    <property type="match status" value="1"/>
</dbReference>
<dbReference type="Gene3D" id="3.40.50.2000">
    <property type="entry name" value="Glycogen Phosphorylase B"/>
    <property type="match status" value="1"/>
</dbReference>
<reference evidence="1" key="1">
    <citation type="journal article" date="2014" name="Front. Microbiol.">
        <title>High frequency of phylogenetically diverse reductive dehalogenase-homologous genes in deep subseafloor sedimentary metagenomes.</title>
        <authorList>
            <person name="Kawai M."/>
            <person name="Futagami T."/>
            <person name="Toyoda A."/>
            <person name="Takaki Y."/>
            <person name="Nishi S."/>
            <person name="Hori S."/>
            <person name="Arai W."/>
            <person name="Tsubouchi T."/>
            <person name="Morono Y."/>
            <person name="Uchiyama I."/>
            <person name="Ito T."/>
            <person name="Fujiyama A."/>
            <person name="Inagaki F."/>
            <person name="Takami H."/>
        </authorList>
    </citation>
    <scope>NUCLEOTIDE SEQUENCE</scope>
    <source>
        <strain evidence="1">Expedition CK06-06</strain>
    </source>
</reference>
<gene>
    <name evidence="1" type="ORF">S06H3_30657</name>
</gene>
<dbReference type="PANTHER" id="PTHR46656:SF3">
    <property type="entry name" value="PUTATIVE-RELATED"/>
    <property type="match status" value="1"/>
</dbReference>
<evidence type="ECO:0008006" key="2">
    <source>
        <dbReference type="Google" id="ProtNLM"/>
    </source>
</evidence>
<dbReference type="EMBL" id="BARV01018076">
    <property type="protein sequence ID" value="GAI30488.1"/>
    <property type="molecule type" value="Genomic_DNA"/>
</dbReference>